<evidence type="ECO:0000313" key="6">
    <source>
        <dbReference type="EMBL" id="PNV68704.1"/>
    </source>
</evidence>
<dbReference type="PANTHER" id="PTHR46796:SF6">
    <property type="entry name" value="ARAC SUBFAMILY"/>
    <property type="match status" value="1"/>
</dbReference>
<dbReference type="PROSITE" id="PS00041">
    <property type="entry name" value="HTH_ARAC_FAMILY_1"/>
    <property type="match status" value="1"/>
</dbReference>
<dbReference type="InterPro" id="IPR018060">
    <property type="entry name" value="HTH_AraC"/>
</dbReference>
<name>A0A2K2UEI6_9ACTN</name>
<dbReference type="InterPro" id="IPR009057">
    <property type="entry name" value="Homeodomain-like_sf"/>
</dbReference>
<keyword evidence="3" id="KW-0804">Transcription</keyword>
<dbReference type="Gene3D" id="1.10.10.60">
    <property type="entry name" value="Homeodomain-like"/>
    <property type="match status" value="1"/>
</dbReference>
<dbReference type="Pfam" id="PF12833">
    <property type="entry name" value="HTH_18"/>
    <property type="match status" value="1"/>
</dbReference>
<gene>
    <name evidence="6" type="ORF">C2L71_01600</name>
</gene>
<evidence type="ECO:0000256" key="1">
    <source>
        <dbReference type="ARBA" id="ARBA00023015"/>
    </source>
</evidence>
<dbReference type="InterPro" id="IPR050204">
    <property type="entry name" value="AraC_XylS_family_regulators"/>
</dbReference>
<dbReference type="SMART" id="SM00342">
    <property type="entry name" value="HTH_ARAC"/>
    <property type="match status" value="1"/>
</dbReference>
<comment type="caution">
    <text evidence="6">The sequence shown here is derived from an EMBL/GenBank/DDBJ whole genome shotgun (WGS) entry which is preliminary data.</text>
</comment>
<feature type="domain" description="HTH araC/xylS-type" evidence="5">
    <location>
        <begin position="248"/>
        <end position="346"/>
    </location>
</feature>
<keyword evidence="1" id="KW-0805">Transcription regulation</keyword>
<evidence type="ECO:0000256" key="2">
    <source>
        <dbReference type="ARBA" id="ARBA00023125"/>
    </source>
</evidence>
<sequence>MLASIGEAGRRKAPMRNPAENFKNRAETARGAGGAIDTLFEPQVRQLGGVLVDAAAHERQGLLWLIDPAIGKGFFWYFPIGNRLAVGAFDFTLRKEGEFFCDAADCFYFGSYNQGMLPYLGIEPTLPDRTVVGHAWKHAPYHQRVQGGVRLGETFVMLLPEALRDVSLRLHCDPVVLSAAITALDGTSCPARLPSLLDDMRQARPSAVVAEAFYESKVVEACALIVDWRLACGRAPIALSADDVAAVAVAQHLIQQDLARPVTTEELCRATCVGTSKLIELFRLSCGMTPQEYARDVRIHHACELLETTDLSLAEIAARVGYSRQSSFSEAFRARCGLPPREWRASARALRR</sequence>
<dbReference type="PROSITE" id="PS01124">
    <property type="entry name" value="HTH_ARAC_FAMILY_2"/>
    <property type="match status" value="1"/>
</dbReference>
<evidence type="ECO:0000256" key="4">
    <source>
        <dbReference type="SAM" id="MobiDB-lite"/>
    </source>
</evidence>
<keyword evidence="2" id="KW-0238">DNA-binding</keyword>
<dbReference type="PRINTS" id="PR00032">
    <property type="entry name" value="HTHARAC"/>
</dbReference>
<accession>A0A2K2UEI6</accession>
<dbReference type="GO" id="GO:0043565">
    <property type="term" value="F:sequence-specific DNA binding"/>
    <property type="evidence" value="ECO:0007669"/>
    <property type="project" value="InterPro"/>
</dbReference>
<proteinExistence type="predicted"/>
<dbReference type="AlphaFoldDB" id="A0A2K2UEI6"/>
<organism evidence="6 7">
    <name type="scientific">Enteroscipio rubneri</name>
    <dbReference type="NCBI Taxonomy" id="2070686"/>
    <lineage>
        <taxon>Bacteria</taxon>
        <taxon>Bacillati</taxon>
        <taxon>Actinomycetota</taxon>
        <taxon>Coriobacteriia</taxon>
        <taxon>Eggerthellales</taxon>
        <taxon>Eggerthellaceae</taxon>
        <taxon>Enteroscipio</taxon>
    </lineage>
</organism>
<dbReference type="GO" id="GO:0003700">
    <property type="term" value="F:DNA-binding transcription factor activity"/>
    <property type="evidence" value="ECO:0007669"/>
    <property type="project" value="InterPro"/>
</dbReference>
<dbReference type="SUPFAM" id="SSF46689">
    <property type="entry name" value="Homeodomain-like"/>
    <property type="match status" value="2"/>
</dbReference>
<protein>
    <submittedName>
        <fullName evidence="6">AraC family transcriptional regulator</fullName>
    </submittedName>
</protein>
<dbReference type="EMBL" id="PPEK01000001">
    <property type="protein sequence ID" value="PNV68704.1"/>
    <property type="molecule type" value="Genomic_DNA"/>
</dbReference>
<evidence type="ECO:0000313" key="7">
    <source>
        <dbReference type="Proteomes" id="UP000236197"/>
    </source>
</evidence>
<evidence type="ECO:0000259" key="5">
    <source>
        <dbReference type="PROSITE" id="PS01124"/>
    </source>
</evidence>
<reference evidence="7" key="1">
    <citation type="submission" date="2018-01" db="EMBL/GenBank/DDBJ databases">
        <title>Rubneribacter badeniensis gen. nov., sp. nov., and Colonibacter rubneri, gen. nov., sp. nov., WGS of new members of the Eggerthellaceae.</title>
        <authorList>
            <person name="Danylec N."/>
            <person name="Stoll D.A."/>
            <person name="Doetsch A."/>
            <person name="Kulling S.E."/>
            <person name="Huch M."/>
        </authorList>
    </citation>
    <scope>NUCLEOTIDE SEQUENCE [LARGE SCALE GENOMIC DNA]</scope>
    <source>
        <strain evidence="7">ResAG-96</strain>
    </source>
</reference>
<dbReference type="InterPro" id="IPR018062">
    <property type="entry name" value="HTH_AraC-typ_CS"/>
</dbReference>
<evidence type="ECO:0000256" key="3">
    <source>
        <dbReference type="ARBA" id="ARBA00023163"/>
    </source>
</evidence>
<dbReference type="InterPro" id="IPR020449">
    <property type="entry name" value="Tscrpt_reg_AraC-type_HTH"/>
</dbReference>
<dbReference type="PANTHER" id="PTHR46796">
    <property type="entry name" value="HTH-TYPE TRANSCRIPTIONAL ACTIVATOR RHAS-RELATED"/>
    <property type="match status" value="1"/>
</dbReference>
<dbReference type="Proteomes" id="UP000236197">
    <property type="component" value="Unassembled WGS sequence"/>
</dbReference>
<feature type="region of interest" description="Disordered" evidence="4">
    <location>
        <begin position="1"/>
        <end position="22"/>
    </location>
</feature>
<keyword evidence="7" id="KW-1185">Reference proteome</keyword>